<dbReference type="AlphaFoldDB" id="F6U6K8"/>
<keyword evidence="2" id="KW-0067">ATP-binding</keyword>
<dbReference type="InterPro" id="IPR002035">
    <property type="entry name" value="VWF_A"/>
</dbReference>
<dbReference type="STRING" id="7719.ENSCINP00000007746"/>
<evidence type="ECO:0000313" key="4">
    <source>
        <dbReference type="Ensembl" id="ENSCINP00000007746.3"/>
    </source>
</evidence>
<keyword evidence="1" id="KW-0547">Nucleotide-binding</keyword>
<dbReference type="InterPro" id="IPR036465">
    <property type="entry name" value="vWFA_dom_sf"/>
</dbReference>
<dbReference type="Pfam" id="PF13519">
    <property type="entry name" value="VWA_2"/>
    <property type="match status" value="1"/>
</dbReference>
<reference evidence="4" key="3">
    <citation type="submission" date="2025-09" db="UniProtKB">
        <authorList>
            <consortium name="Ensembl"/>
        </authorList>
    </citation>
    <scope>IDENTIFICATION</scope>
</reference>
<protein>
    <submittedName>
        <fullName evidence="4">Midasin</fullName>
    </submittedName>
</protein>
<sequence>DLAKLRQLMEQNLTDVNQSDINSAESMWQQYQSLTQHLSQQLSEQLRLVLEPTKAAKLKGDYRTGKRLNMRKVIPYIASGFRKDKIWLRRSKPSKREYQIMVAIDDSSSMADNHTKQLAFESLAVVSSALTTLEAGQLGVCSFGDDTKLLHNFDRPFTDQSGASIIHECTFEQKQTKIARLLNTSVDYMKKARASFGSSADPRLSQLLLIISDGRGLYIEGREKVTNAIRTAVDSKIFIAFIILDNPKMKDSILDIKVPVFNEAGKLPEIRSYMNDFPFPFYVIIRDVNVLPETLSDALRQWFEVVTNE</sequence>
<reference evidence="5" key="1">
    <citation type="journal article" date="2002" name="Science">
        <title>The draft genome of Ciona intestinalis: insights into chordate and vertebrate origins.</title>
        <authorList>
            <person name="Dehal P."/>
            <person name="Satou Y."/>
            <person name="Campbell R.K."/>
            <person name="Chapman J."/>
            <person name="Degnan B."/>
            <person name="De Tomaso A."/>
            <person name="Davidson B."/>
            <person name="Di Gregorio A."/>
            <person name="Gelpke M."/>
            <person name="Goodstein D.M."/>
            <person name="Harafuji N."/>
            <person name="Hastings K.E."/>
            <person name="Ho I."/>
            <person name="Hotta K."/>
            <person name="Huang W."/>
            <person name="Kawashima T."/>
            <person name="Lemaire P."/>
            <person name="Martinez D."/>
            <person name="Meinertzhagen I.A."/>
            <person name="Necula S."/>
            <person name="Nonaka M."/>
            <person name="Putnam N."/>
            <person name="Rash S."/>
            <person name="Saiga H."/>
            <person name="Satake M."/>
            <person name="Terry A."/>
            <person name="Yamada L."/>
            <person name="Wang H.G."/>
            <person name="Awazu S."/>
            <person name="Azumi K."/>
            <person name="Boore J."/>
            <person name="Branno M."/>
            <person name="Chin-Bow S."/>
            <person name="DeSantis R."/>
            <person name="Doyle S."/>
            <person name="Francino P."/>
            <person name="Keys D.N."/>
            <person name="Haga S."/>
            <person name="Hayashi H."/>
            <person name="Hino K."/>
            <person name="Imai K.S."/>
            <person name="Inaba K."/>
            <person name="Kano S."/>
            <person name="Kobayashi K."/>
            <person name="Kobayashi M."/>
            <person name="Lee B.I."/>
            <person name="Makabe K.W."/>
            <person name="Manohar C."/>
            <person name="Matassi G."/>
            <person name="Medina M."/>
            <person name="Mochizuki Y."/>
            <person name="Mount S."/>
            <person name="Morishita T."/>
            <person name="Miura S."/>
            <person name="Nakayama A."/>
            <person name="Nishizaka S."/>
            <person name="Nomoto H."/>
            <person name="Ohta F."/>
            <person name="Oishi K."/>
            <person name="Rigoutsos I."/>
            <person name="Sano M."/>
            <person name="Sasaki A."/>
            <person name="Sasakura Y."/>
            <person name="Shoguchi E."/>
            <person name="Shin-i T."/>
            <person name="Spagnuolo A."/>
            <person name="Stainier D."/>
            <person name="Suzuki M.M."/>
            <person name="Tassy O."/>
            <person name="Takatori N."/>
            <person name="Tokuoka M."/>
            <person name="Yagi K."/>
            <person name="Yoshizaki F."/>
            <person name="Wada S."/>
            <person name="Zhang C."/>
            <person name="Hyatt P.D."/>
            <person name="Larimer F."/>
            <person name="Detter C."/>
            <person name="Doggett N."/>
            <person name="Glavina T."/>
            <person name="Hawkins T."/>
            <person name="Richardson P."/>
            <person name="Lucas S."/>
            <person name="Kohara Y."/>
            <person name="Levine M."/>
            <person name="Satoh N."/>
            <person name="Rokhsar D.S."/>
        </authorList>
    </citation>
    <scope>NUCLEOTIDE SEQUENCE [LARGE SCALE GENOMIC DNA]</scope>
</reference>
<evidence type="ECO:0000259" key="3">
    <source>
        <dbReference type="PROSITE" id="PS50234"/>
    </source>
</evidence>
<dbReference type="HOGENOM" id="CLU_004483_0_0_1"/>
<dbReference type="PROSITE" id="PS50234">
    <property type="entry name" value="VWFA"/>
    <property type="match status" value="1"/>
</dbReference>
<proteinExistence type="predicted"/>
<dbReference type="FunFam" id="3.40.50.410:FF:000028">
    <property type="entry name" value="Midasin"/>
    <property type="match status" value="1"/>
</dbReference>
<dbReference type="GeneTree" id="ENSGT00550000074802"/>
<evidence type="ECO:0000256" key="1">
    <source>
        <dbReference type="ARBA" id="ARBA00022741"/>
    </source>
</evidence>
<feature type="domain" description="VWFA" evidence="3">
    <location>
        <begin position="99"/>
        <end position="299"/>
    </location>
</feature>
<dbReference type="SUPFAM" id="SSF53300">
    <property type="entry name" value="vWA-like"/>
    <property type="match status" value="1"/>
</dbReference>
<reference evidence="4" key="2">
    <citation type="submission" date="2025-08" db="UniProtKB">
        <authorList>
            <consortium name="Ensembl"/>
        </authorList>
    </citation>
    <scope>IDENTIFICATION</scope>
</reference>
<dbReference type="PANTHER" id="PTHR48103">
    <property type="entry name" value="MIDASIN-RELATED"/>
    <property type="match status" value="1"/>
</dbReference>
<gene>
    <name evidence="4" type="primary">LOC100176160</name>
</gene>
<dbReference type="CDD" id="cd01460">
    <property type="entry name" value="vWA_midasin"/>
    <property type="match status" value="1"/>
</dbReference>
<dbReference type="OMA" id="EYQIMVA"/>
<dbReference type="Gene3D" id="3.40.50.410">
    <property type="entry name" value="von Willebrand factor, type A domain"/>
    <property type="match status" value="1"/>
</dbReference>
<evidence type="ECO:0000256" key="2">
    <source>
        <dbReference type="ARBA" id="ARBA00022840"/>
    </source>
</evidence>
<dbReference type="PANTHER" id="PTHR48103:SF2">
    <property type="entry name" value="MIDASIN"/>
    <property type="match status" value="1"/>
</dbReference>
<dbReference type="Ensembl" id="ENSCINT00000007746.3">
    <property type="protein sequence ID" value="ENSCINP00000007746.3"/>
    <property type="gene ID" value="ENSCING00000003750.3"/>
</dbReference>
<organism evidence="4 5">
    <name type="scientific">Ciona intestinalis</name>
    <name type="common">Transparent sea squirt</name>
    <name type="synonym">Ascidia intestinalis</name>
    <dbReference type="NCBI Taxonomy" id="7719"/>
    <lineage>
        <taxon>Eukaryota</taxon>
        <taxon>Metazoa</taxon>
        <taxon>Chordata</taxon>
        <taxon>Tunicata</taxon>
        <taxon>Ascidiacea</taxon>
        <taxon>Phlebobranchia</taxon>
        <taxon>Cionidae</taxon>
        <taxon>Ciona</taxon>
    </lineage>
</organism>
<name>F6U6K8_CIOIN</name>
<dbReference type="GO" id="GO:0005524">
    <property type="term" value="F:ATP binding"/>
    <property type="evidence" value="ECO:0007669"/>
    <property type="project" value="UniProtKB-KW"/>
</dbReference>
<keyword evidence="5" id="KW-1185">Reference proteome</keyword>
<evidence type="ECO:0000313" key="5">
    <source>
        <dbReference type="Proteomes" id="UP000008144"/>
    </source>
</evidence>
<dbReference type="InParanoid" id="F6U6K8"/>
<dbReference type="Proteomes" id="UP000008144">
    <property type="component" value="Unassembled WGS sequence"/>
</dbReference>
<accession>F6U6K8</accession>